<gene>
    <name evidence="2" type="ORF">PLEPLA_LOCUS48836</name>
</gene>
<dbReference type="Proteomes" id="UP001153269">
    <property type="component" value="Unassembled WGS sequence"/>
</dbReference>
<comment type="caution">
    <text evidence="2">The sequence shown here is derived from an EMBL/GenBank/DDBJ whole genome shotgun (WGS) entry which is preliminary data.</text>
</comment>
<organism evidence="2 3">
    <name type="scientific">Pleuronectes platessa</name>
    <name type="common">European plaice</name>
    <dbReference type="NCBI Taxonomy" id="8262"/>
    <lineage>
        <taxon>Eukaryota</taxon>
        <taxon>Metazoa</taxon>
        <taxon>Chordata</taxon>
        <taxon>Craniata</taxon>
        <taxon>Vertebrata</taxon>
        <taxon>Euteleostomi</taxon>
        <taxon>Actinopterygii</taxon>
        <taxon>Neopterygii</taxon>
        <taxon>Teleostei</taxon>
        <taxon>Neoteleostei</taxon>
        <taxon>Acanthomorphata</taxon>
        <taxon>Carangaria</taxon>
        <taxon>Pleuronectiformes</taxon>
        <taxon>Pleuronectoidei</taxon>
        <taxon>Pleuronectidae</taxon>
        <taxon>Pleuronectes</taxon>
    </lineage>
</organism>
<dbReference type="EMBL" id="CADEAL010004502">
    <property type="protein sequence ID" value="CAB1460962.1"/>
    <property type="molecule type" value="Genomic_DNA"/>
</dbReference>
<reference evidence="2" key="1">
    <citation type="submission" date="2020-03" db="EMBL/GenBank/DDBJ databases">
        <authorList>
            <person name="Weist P."/>
        </authorList>
    </citation>
    <scope>NUCLEOTIDE SEQUENCE</scope>
</reference>
<accession>A0A9N7W4N1</accession>
<evidence type="ECO:0000313" key="2">
    <source>
        <dbReference type="EMBL" id="CAB1460962.1"/>
    </source>
</evidence>
<proteinExistence type="predicted"/>
<keyword evidence="3" id="KW-1185">Reference proteome</keyword>
<evidence type="ECO:0000313" key="3">
    <source>
        <dbReference type="Proteomes" id="UP001153269"/>
    </source>
</evidence>
<protein>
    <submittedName>
        <fullName evidence="2">Uncharacterized protein</fullName>
    </submittedName>
</protein>
<feature type="region of interest" description="Disordered" evidence="1">
    <location>
        <begin position="110"/>
        <end position="135"/>
    </location>
</feature>
<dbReference type="AlphaFoldDB" id="A0A9N7W4N1"/>
<name>A0A9N7W4N1_PLEPL</name>
<evidence type="ECO:0000256" key="1">
    <source>
        <dbReference type="SAM" id="MobiDB-lite"/>
    </source>
</evidence>
<sequence length="149" mass="15546">MSVSLKQWTPGIGSVRVHLYGNTSRLMSNCIVTHVVDPSSSPPETSPPLLLSLHGGPSALCLPSCALLSNPLFGPPRPPPSRPPPLQASLLPIFASHSEVVLVVEGGGKKTGEGVRARQALPPSSAPNPSSHIPCTLPDAPLIGGDWFW</sequence>